<comment type="caution">
    <text evidence="2">The sequence shown here is derived from an EMBL/GenBank/DDBJ whole genome shotgun (WGS) entry which is preliminary data.</text>
</comment>
<name>A0A1F6DYM9_9BACT</name>
<evidence type="ECO:0008006" key="4">
    <source>
        <dbReference type="Google" id="ProtNLM"/>
    </source>
</evidence>
<dbReference type="AlphaFoldDB" id="A0A1F6DYM9"/>
<evidence type="ECO:0000313" key="2">
    <source>
        <dbReference type="EMBL" id="OGG66554.1"/>
    </source>
</evidence>
<keyword evidence="1" id="KW-0472">Membrane</keyword>
<dbReference type="EMBL" id="MFLK01000001">
    <property type="protein sequence ID" value="OGG66554.1"/>
    <property type="molecule type" value="Genomic_DNA"/>
</dbReference>
<feature type="transmembrane region" description="Helical" evidence="1">
    <location>
        <begin position="49"/>
        <end position="71"/>
    </location>
</feature>
<feature type="transmembrane region" description="Helical" evidence="1">
    <location>
        <begin position="83"/>
        <end position="108"/>
    </location>
</feature>
<dbReference type="STRING" id="1798497.A3D71_02755"/>
<sequence length="117" mass="13192">MELSDPVVAYRSERVVLSFLDFAIVAVELLLGLRVILRFLGANPATGFVSWLYSITEQLLSPFAAAFPAAVYDGMYVVEFSAISAMIIYACIGWFIMKIFMFFVSFVARPKRRVFIT</sequence>
<dbReference type="Proteomes" id="UP000177652">
    <property type="component" value="Unassembled WGS sequence"/>
</dbReference>
<reference evidence="2 3" key="1">
    <citation type="journal article" date="2016" name="Nat. Commun.">
        <title>Thousands of microbial genomes shed light on interconnected biogeochemical processes in an aquifer system.</title>
        <authorList>
            <person name="Anantharaman K."/>
            <person name="Brown C.T."/>
            <person name="Hug L.A."/>
            <person name="Sharon I."/>
            <person name="Castelle C.J."/>
            <person name="Probst A.J."/>
            <person name="Thomas B.C."/>
            <person name="Singh A."/>
            <person name="Wilkins M.J."/>
            <person name="Karaoz U."/>
            <person name="Brodie E.L."/>
            <person name="Williams K.H."/>
            <person name="Hubbard S.S."/>
            <person name="Banfield J.F."/>
        </authorList>
    </citation>
    <scope>NUCLEOTIDE SEQUENCE [LARGE SCALE GENOMIC DNA]</scope>
</reference>
<proteinExistence type="predicted"/>
<organism evidence="2 3">
    <name type="scientific">Candidatus Kaiserbacteria bacterium RIFCSPHIGHO2_02_FULL_55_20</name>
    <dbReference type="NCBI Taxonomy" id="1798497"/>
    <lineage>
        <taxon>Bacteria</taxon>
        <taxon>Candidatus Kaiseribacteriota</taxon>
    </lineage>
</organism>
<protein>
    <recommendedName>
        <fullName evidence="4">YggT family protein</fullName>
    </recommendedName>
</protein>
<evidence type="ECO:0000256" key="1">
    <source>
        <dbReference type="SAM" id="Phobius"/>
    </source>
</evidence>
<evidence type="ECO:0000313" key="3">
    <source>
        <dbReference type="Proteomes" id="UP000177652"/>
    </source>
</evidence>
<feature type="transmembrane region" description="Helical" evidence="1">
    <location>
        <begin position="15"/>
        <end position="37"/>
    </location>
</feature>
<keyword evidence="1" id="KW-1133">Transmembrane helix</keyword>
<gene>
    <name evidence="2" type="ORF">A3D71_02755</name>
</gene>
<accession>A0A1F6DYM9</accession>
<keyword evidence="1" id="KW-0812">Transmembrane</keyword>